<dbReference type="InterPro" id="IPR003593">
    <property type="entry name" value="AAA+_ATPase"/>
</dbReference>
<dbReference type="Gene3D" id="1.10.472.130">
    <property type="match status" value="1"/>
</dbReference>
<keyword evidence="5" id="KW-0677">Repeat</keyword>
<keyword evidence="4" id="KW-0493">Microtubule</keyword>
<evidence type="ECO:0000256" key="14">
    <source>
        <dbReference type="SAM" id="Coils"/>
    </source>
</evidence>
<keyword evidence="11" id="KW-0505">Motor protein</keyword>
<dbReference type="Pfam" id="PF12775">
    <property type="entry name" value="AAA_7"/>
    <property type="match status" value="1"/>
</dbReference>
<dbReference type="Pfam" id="PF08393">
    <property type="entry name" value="DHC_N2"/>
    <property type="match status" value="1"/>
</dbReference>
<dbReference type="GO" id="GO:0008569">
    <property type="term" value="F:minus-end-directed microtubule motor activity"/>
    <property type="evidence" value="ECO:0007669"/>
    <property type="project" value="InterPro"/>
</dbReference>
<comment type="caution">
    <text evidence="17">The sequence shown here is derived from an EMBL/GenBank/DDBJ whole genome shotgun (WGS) entry which is preliminary data.</text>
</comment>
<feature type="compositionally biased region" description="Acidic residues" evidence="15">
    <location>
        <begin position="894"/>
        <end position="905"/>
    </location>
</feature>
<dbReference type="FunFam" id="3.40.50.300:FF:001221">
    <property type="entry name" value="Axonemal dynein heavy chain 8"/>
    <property type="match status" value="1"/>
</dbReference>
<dbReference type="PANTHER" id="PTHR46532:SF11">
    <property type="entry name" value="DYNEIN AXONEMAL HEAVY CHAIN 12"/>
    <property type="match status" value="1"/>
</dbReference>
<dbReference type="InterPro" id="IPR041466">
    <property type="entry name" value="Dynein_AAA5_ext"/>
</dbReference>
<dbReference type="InterPro" id="IPR026983">
    <property type="entry name" value="DHC"/>
</dbReference>
<dbReference type="OrthoDB" id="447173at2759"/>
<dbReference type="InterPro" id="IPR043160">
    <property type="entry name" value="Dynein_C_barrel"/>
</dbReference>
<evidence type="ECO:0000256" key="8">
    <source>
        <dbReference type="ARBA" id="ARBA00023017"/>
    </source>
</evidence>
<feature type="region of interest" description="Disordered" evidence="15">
    <location>
        <begin position="1366"/>
        <end position="1413"/>
    </location>
</feature>
<dbReference type="FunFam" id="3.40.50.300:FF:000320">
    <property type="entry name" value="Dynein, axonemal, heavy chain 5"/>
    <property type="match status" value="1"/>
</dbReference>
<keyword evidence="10" id="KW-0969">Cilium</keyword>
<dbReference type="InterPro" id="IPR024317">
    <property type="entry name" value="Dynein_heavy_chain_D4_dom"/>
</dbReference>
<dbReference type="InterPro" id="IPR027417">
    <property type="entry name" value="P-loop_NTPase"/>
</dbReference>
<evidence type="ECO:0000256" key="12">
    <source>
        <dbReference type="ARBA" id="ARBA00023212"/>
    </source>
</evidence>
<dbReference type="FunFam" id="3.40.50.300:FF:000049">
    <property type="entry name" value="Dynein, axonemal, heavy chain 5"/>
    <property type="match status" value="1"/>
</dbReference>
<dbReference type="InterPro" id="IPR024743">
    <property type="entry name" value="Dynein_HC_stalk"/>
</dbReference>
<dbReference type="InterPro" id="IPR041589">
    <property type="entry name" value="DNAH3_AAA_lid_1"/>
</dbReference>
<dbReference type="Pfam" id="PF12781">
    <property type="entry name" value="AAA_9"/>
    <property type="match status" value="1"/>
</dbReference>
<evidence type="ECO:0000313" key="17">
    <source>
        <dbReference type="EMBL" id="KAJ8027315.1"/>
    </source>
</evidence>
<keyword evidence="9 14" id="KW-0175">Coiled coil</keyword>
<dbReference type="Gene3D" id="3.40.50.300">
    <property type="entry name" value="P-loop containing nucleotide triphosphate hydrolases"/>
    <property type="match status" value="5"/>
</dbReference>
<keyword evidence="7" id="KW-0067">ATP-binding</keyword>
<dbReference type="InterPro" id="IPR041228">
    <property type="entry name" value="Dynein_C"/>
</dbReference>
<evidence type="ECO:0000256" key="9">
    <source>
        <dbReference type="ARBA" id="ARBA00023054"/>
    </source>
</evidence>
<dbReference type="Proteomes" id="UP001152320">
    <property type="component" value="Chromosome 16"/>
</dbReference>
<dbReference type="InterPro" id="IPR042228">
    <property type="entry name" value="Dynein_linker_3"/>
</dbReference>
<dbReference type="SUPFAM" id="SSF52540">
    <property type="entry name" value="P-loop containing nucleoside triphosphate hydrolases"/>
    <property type="match status" value="4"/>
</dbReference>
<dbReference type="InterPro" id="IPR042219">
    <property type="entry name" value="AAA_lid_11_sf"/>
</dbReference>
<dbReference type="GO" id="GO:0007018">
    <property type="term" value="P:microtubule-based movement"/>
    <property type="evidence" value="ECO:0007669"/>
    <property type="project" value="InterPro"/>
</dbReference>
<dbReference type="FunFam" id="1.20.58.1120:FF:000004">
    <property type="entry name" value="Dynein axonemal heavy chain 5"/>
    <property type="match status" value="1"/>
</dbReference>
<dbReference type="FunFam" id="1.20.140.100:FF:000003">
    <property type="entry name" value="Dynein, axonemal, heavy chain 5"/>
    <property type="match status" value="1"/>
</dbReference>
<evidence type="ECO:0000256" key="10">
    <source>
        <dbReference type="ARBA" id="ARBA00023069"/>
    </source>
</evidence>
<keyword evidence="6" id="KW-0547">Nucleotide-binding</keyword>
<feature type="region of interest" description="Disordered" evidence="15">
    <location>
        <begin position="887"/>
        <end position="906"/>
    </location>
</feature>
<dbReference type="InterPro" id="IPR004273">
    <property type="entry name" value="Dynein_heavy_D6_P-loop"/>
</dbReference>
<dbReference type="Gene3D" id="1.10.8.720">
    <property type="entry name" value="Region D6 of dynein motor"/>
    <property type="match status" value="1"/>
</dbReference>
<comment type="similarity">
    <text evidence="2">Belongs to the dynein heavy chain family.</text>
</comment>
<gene>
    <name evidence="17" type="ORF">HOLleu_32428</name>
</gene>
<dbReference type="GO" id="GO:0005858">
    <property type="term" value="C:axonemal dynein complex"/>
    <property type="evidence" value="ECO:0007669"/>
    <property type="project" value="TreeGrafter"/>
</dbReference>
<dbReference type="Gene3D" id="1.20.140.100">
    <property type="entry name" value="Dynein heavy chain, N-terminal domain 2"/>
    <property type="match status" value="1"/>
</dbReference>
<keyword evidence="8" id="KW-0243">Dynein</keyword>
<dbReference type="Gene3D" id="3.10.490.20">
    <property type="match status" value="1"/>
</dbReference>
<organism evidence="17 18">
    <name type="scientific">Holothuria leucospilota</name>
    <name type="common">Black long sea cucumber</name>
    <name type="synonym">Mertensiothuria leucospilota</name>
    <dbReference type="NCBI Taxonomy" id="206669"/>
    <lineage>
        <taxon>Eukaryota</taxon>
        <taxon>Metazoa</taxon>
        <taxon>Echinodermata</taxon>
        <taxon>Eleutherozoa</taxon>
        <taxon>Echinozoa</taxon>
        <taxon>Holothuroidea</taxon>
        <taxon>Aspidochirotacea</taxon>
        <taxon>Aspidochirotida</taxon>
        <taxon>Holothuriidae</taxon>
        <taxon>Holothuria</taxon>
    </lineage>
</organism>
<dbReference type="Gene3D" id="1.20.920.30">
    <property type="match status" value="1"/>
</dbReference>
<dbReference type="Gene3D" id="1.20.58.1120">
    <property type="match status" value="1"/>
</dbReference>
<dbReference type="FunFam" id="3.40.50.300:FF:000044">
    <property type="entry name" value="Dynein heavy chain 5, axonemal"/>
    <property type="match status" value="1"/>
</dbReference>
<keyword evidence="13" id="KW-0966">Cell projection</keyword>
<dbReference type="GO" id="GO:0051959">
    <property type="term" value="F:dynein light intermediate chain binding"/>
    <property type="evidence" value="ECO:0007669"/>
    <property type="project" value="InterPro"/>
</dbReference>
<evidence type="ECO:0000256" key="4">
    <source>
        <dbReference type="ARBA" id="ARBA00022701"/>
    </source>
</evidence>
<dbReference type="FunFam" id="1.10.287.2620:FF:000003">
    <property type="entry name" value="Dynein, axonemal, heavy chain 5"/>
    <property type="match status" value="1"/>
</dbReference>
<feature type="domain" description="AAA+ ATPase" evidence="16">
    <location>
        <begin position="2432"/>
        <end position="2587"/>
    </location>
</feature>
<dbReference type="InterPro" id="IPR013602">
    <property type="entry name" value="Dynein_heavy_linker"/>
</dbReference>
<feature type="domain" description="AAA+ ATPase" evidence="16">
    <location>
        <begin position="2153"/>
        <end position="2297"/>
    </location>
</feature>
<dbReference type="Gene3D" id="1.20.1270.280">
    <property type="match status" value="1"/>
</dbReference>
<dbReference type="FunFam" id="3.20.180.20:FF:000001">
    <property type="entry name" value="Dynein axonemal heavy chain 5"/>
    <property type="match status" value="1"/>
</dbReference>
<evidence type="ECO:0000256" key="1">
    <source>
        <dbReference type="ARBA" id="ARBA00004430"/>
    </source>
</evidence>
<dbReference type="Pfam" id="PF17857">
    <property type="entry name" value="AAA_lid_1"/>
    <property type="match status" value="1"/>
</dbReference>
<reference evidence="17" key="1">
    <citation type="submission" date="2021-10" db="EMBL/GenBank/DDBJ databases">
        <title>Tropical sea cucumber genome reveals ecological adaptation and Cuvierian tubules defense mechanism.</title>
        <authorList>
            <person name="Chen T."/>
        </authorList>
    </citation>
    <scope>NUCLEOTIDE SEQUENCE</scope>
    <source>
        <strain evidence="17">Nanhai2018</strain>
        <tissue evidence="17">Muscle</tissue>
    </source>
</reference>
<dbReference type="Pfam" id="PF12774">
    <property type="entry name" value="AAA_6"/>
    <property type="match status" value="1"/>
</dbReference>
<proteinExistence type="inferred from homology"/>
<keyword evidence="3" id="KW-0963">Cytoplasm</keyword>
<dbReference type="Gene3D" id="1.10.8.710">
    <property type="match status" value="1"/>
</dbReference>
<sequence>MSSDHMHPPKMSGAQLDAEHALRRGSILPARLRMHRKSVVGAVLAESLKEKQARAKEAREKRKAQLTPLHRYVLDMLQSFIDMDKATIEEFVLDSEEVQYFKFHAFLLKFFEIDVESGRIVNMPKDSKMMRLFITTGQEEKLEGKCIYFIRAKPDVSLNARNIQDEICCGVIEFSPESQLGILPATESVLSNIYKRALHSSRDWGHLEESPNGRKTKQNFLDAYDSFLQFIGGAQVSVAGAVKLQDSEVVDVSSLKTAADCISAAGNQETVESLEELVASWCKEIEQVLAESDQMRKEADDTGPLAELEHWRFLMARFHSILDQIKSTKCRMVISTLNAAKSKVLKVWKELDCRITDAANEAKDNVKYLYTLEKFCEPLYHADPMGMVDCIPSLINAIRMIHSISRYYNTSERMTSLFIKASVTNQMVTACKNYISDNGNYRVWDQSYDVLLTKLETAIHLNTEYQACFQKTKKKIEQLPGERPFDFSEMYIFGKFDAFCKRIEKVIQLLHTIETYSVLSSSRIEGIEPMLNKFQHIYTGVKKKPYDILDHRKIDFDNDFEDFKRNIFDLEKQYTTSDTCTHTDTVFHICTFQLYQKNKEDPPVPRAMPPVSGKIAWARQLFRKIQGPMDILKETPSILNTPDGKKIVRNYNRLGAVLIEFEILYHRAWVKQVDSVRTGLQATILIRHPETQELLVNFDPLLYQVIRESECMTKMGLEVPEAAHVICLGREQLQKNCRTIQMLLDENKSIRSRIHPVFLPLMAPHIKKVDIALQPGLIMLCWTSLNLDAFFKTVKASLRDLELLVKEVNDIKESRIDSVLHDISNFVLCSLPPKKVWDAEQFVSSTQALCNDAAVQIDKKSSRMEDAVKDLVNIFVTKAQKVFSSLHHQKSEESQDEEDESDNDVASEVSLKVSSSDLEEEQQFQEECLEMVAHFSQKILEALLKATRLSLDNIKKRVFFSTPIGGVGALDRFGGGSSRRAKANAPLFKVDISLAIPQVPSLVVSVTLYNFQVMQPSLDDVQQALNRAMTCVFEVSRGVAQWGQKRFRTIEPASVVITEHHHGKGKLHSATGPKTEPIPPQDLKNYYKSIVEHKEIQKLQMMLSNSISQTRPKIQESLQMFSSFQFLWEEDKDEAVKQFVETHPILSDWKEKILSYQSLEEEIEEIWPCVQVGAIELTTEPIKYALNIETKFWKDLFGKTLNKEYCKKMDDITNFISDYSKRLSRPIKDLDDVRNAMEALDHIRQNEIRIDMTLGPIEEAYSMLQKFNVKVPREEAERVDSLRYSYQKLATQADVESLIDKRLEDKLGPIQAALNSLLAAQGASADRSGEEGPDSRPRVFNEERTGLLKDSAPGFSDDILTVHAPEEDSLYQGSTSRVGQWVDSSREELGRRPNQVSGRPSWAGASDKGSQNTADSVLEVDLASSEWVSLITSVRNHLGIKPPEKEEGEVESFLEQSFDHLGSESKTSAPELPVEGLVKISWKEMGKALPKSTVQSDLVSIQPKFKAELLTAVEVFTKDSEVYFDEYDTAGPMVDGISPQEASDRLHVFQAKFDELWRKYTTYSAGEQLFGLPVSEYSTLAKIKKELNLLQKLYGLYNDVIERVNGYYDILWSEVDIDKINNELIDFQNRCRKLPKALKEWQAFLDLKKKIDDFNETCPLLELMANNAMKDRHWERIANTTSHTFDIESDSFLLRNIMEAPLLEHKEDIEDICISAVKEKDIEAKLAQVVVEWNAQTLSFANFKTRGELLLKGGETSEIVTLMEDSLMVLGSLLSNRYNAPFKKDIQTWVQKLSNSSDIIENWLTVQNLWVYLEAVFVGGDIAKQLPQEAKRFGNIDKSWVKIMQRAHENDNVINCCVGDETLGQLLPHLLEQLEICQKSLTGYLEKKRLVFPRFFFVSDPALLEILGQASDSHTIQAHLLGVFENVNEVEFHEKDYDRILSVISREGEVIPLDKPVIAKGNVELWLGELLNLQQSSLHSVIKDASHAINDSSFELLSFLNHYIAQVGLLGIQMLWTRDAEEALSMARSDKKIMQTTNVKFLEILNKLIEQTTHDLTKVERVKYETLVTIHVHQRDIFNDLVAMHIRTSNDFEWLKQARFYYKEDTDQCIVSITDVDFIYQMEFLGCTDRLVITPLTDRCYITLAQALGMSMGGAPAGPAGTGKTETTKDMGKALGKYVVVFNCSDQMDYRGLGRIYKGLAQSGSWGCFDEFNRIELPVLSVAAQQIAIVLTAKKERKKQFIFSDGDVVDLNPEFGLFLTMNPGYAGRQELPENLKVQFRSVAMMVPDRQIIMRVKLASCGFQENVILAQKFFTLYKLCEEQLTKQVHYDFGLRNILSVLRTLGANKRARPEDSESAIVMRVLRDMNLSKLVDEDEPLFLSLINDLFPGIQLDNATYADLQVALAHQIDDAGLVNHPAWNLKVVQLFETQRVRHGMMALGPSGAGKTTCINILMKAMGDCGSPHKEMRMNPKAITAPQMFGRLDVSTNDWTDGIFSTLWRKTLRAKKGEHIWIVLDGPVDAIWIENLNSVLDDNKTLTLANGDRIPMSPNCKIVFEVHNIDNASPATVSRNGMVYMSSSALDWRPILQSWLNTRQPSESAILQDLFAQIFDDLYRFVSLTLGAKMVVLECNYIKQAIDLLEGLIPAKDEHEHDHHVLSAGHLEKLFIFSLMWSLGSLLELEDRAKMQQFMLDHESKLNYPDLPEGSGFTIFEFVVTDEGEWEHWSNRVEEYVYPDDSVPDYSSILVPNVDNVCCNFLIDTIAKQHKAVLLIGEQGTAKTVMIKGYMSNYNPDVHMGKSFNFSSATTPMMFQRTIESYVDKRMGSTYGPPAGRKMTVFVDDINMPIINEWGDQVTNEIVRQMMEMKGMYSLEKPGDFTNIVDLQFLAAMIQPGGGRNDIPERLKRQFTIFNCTLPSNASIDKIFGVIGCGYFCSTRFEPDVVEFTIKLVPLTRVLWQATKAKMLPTPAKFHYIFNLRDLSRIWEGMLNVKGEECQDKPTQLALWKNECTRVIADRFTTAEDKQWFEAATVKVVKEHLGDDMLEIMAQEPYFVDFLREAPEPTGEEPDDAVLEAPKIYELVPSLEFLAEKLQQHMAFYNDTVRGAHMDLVFFKDAMTHLIKISRIIRTARGNALLVGVGGSGKQSLTRLATFIAGYKIFQITLTRSYNVTNLMDDLKYLYRISGGEGSGITFIFTDNEIKDEAFLEYLNNVLSSGEVGEKFRNRSLKFPGLISGCTMDWFTRWPKDALTAVSSHFVSKFEIVCPDSTKQQLVLTMGEFHDGVAETCIDYFQRYRRQTHVTPKSYLSFIDGYKTIYKEKHAQISELALRMNTGLDKLIEASESVAQLSKELVVKEKELEVASKKADKVLAEVTVSAQAAGKVKASVQKVKDKAQVIVDEIEADKVIAEGKLEQAKPALEEAEAALNTIKPAHISTVRKLAKPPHLIMRIMDCVLLLFQKNLDPCSLDPDRPSIKPSWAESLKVMSGSGFLPYLQNFPKDTINEETVELLMPYFRMDDYNIETAKKVCGDVAGLCSWTKAMALFYGINKEVLPLKANLAIQEARLNVANTELAKAQATLDEKQRELDEVQAKFDAAMQEKQDLLDDAESCKRKMEAASALIGGLGGEKIRWTQQSKEFKEQINRLVGDVLLATGFLSYCGPFNQVFRIGLMDGWKAQLKSRKIPFSADLNITDMLVDGATIGEWNLQGLPSDELSVQNGIIVTKATRYPLLIDPQGQGKTWIKNREKENNLQVTSLNHKYFRTHLEDSLSLGQPLYIEDIGEDLDPALDNVLEKNFIKSGSTFKVKVGDKEVDVMSGFLLYMTTKLANPTYTPEAMCVSARTSIIDFTVTMKGLEDQLLGRVIQTEKQELESERTKLMEDVTSNKRKMKELEDNLLYKLTSTQGSLVEDESLISVLATTKETAAEVTEKLVVAADTEIKINDAREEFRPVATRGSILYFLITEMSMVNVMYQTSLVQFLGIFDISMSRSERSPIPSKRIANIIEYLTYEVFRYSCRGLYENHKFLFTLLMALKIDLEKTVIKHQEFQTLIKGGAALDLKACPPKPSKWITDVTWLNLVELKKLPQFTDILSQIQRNEKSWKQWFDTEAPEEEIIPDGYNSALDTFKKLLLIRCWCPDRAIPQARKYVSASMGARYADPVILDLEKTWEESNVRTPLICFLSMGSDPTNQIEGLAKKLKVDCRAISMGQGQEVHARRLISQSMAGGGWVLLQNCHLGLDFMDELLETVTTHEPVHENFRVWITTEVHPQFPISLLQSSIKFTNEPPQGVKAGLKRTFTSVTQDQLDVSNLHQWKPMLYAVAFLHTTVQERRKFGPLGWNIPYEFNQADQTASVQFIQNHLDDIDPKKGVSWNTVRYMLGEVQYGGRVTDDYDKRLLNTFAKVWFGDHMFADSFHFYVGYKIPKCKTVQEYLEYIETLPLTDTPEVFGLHSNADIAYQNNMAKEVLDTIMSIQPKDTGGGSGETRESIVYRLADDMLQKLPADYKAHEVKARLKKMGALSSMNIFLRQEIDRMQRVISLVRSTLTDLRLAIEGTIIMSENLRDALDNMFDARVPALWRKVSWESSTLGFWFTELLERNSQFYSWCFEGRPNVFWMTGFFNPQGFLTAMRQEVTRAHKGWALDSVTLHNDVTKSFKEEITAQPQEGVYVHGLFLDGAGWDKRGCKLTESTAKVLFTQLPVVHMYAINSTAPKDPRLYQCPVYKKPQRTDLTYITPIWLKTVQSPEHWILRGVALLCDIK</sequence>
<dbReference type="InterPro" id="IPR056759">
    <property type="entry name" value="DYH2-5-8_CC"/>
</dbReference>
<dbReference type="Gene3D" id="1.20.920.20">
    <property type="match status" value="1"/>
</dbReference>
<dbReference type="GO" id="GO:0005874">
    <property type="term" value="C:microtubule"/>
    <property type="evidence" value="ECO:0007669"/>
    <property type="project" value="UniProtKB-KW"/>
</dbReference>
<dbReference type="InterPro" id="IPR043157">
    <property type="entry name" value="Dynein_AAA1S"/>
</dbReference>
<dbReference type="Pfam" id="PF08385">
    <property type="entry name" value="DHC_N1"/>
    <property type="match status" value="2"/>
</dbReference>
<dbReference type="Gene3D" id="3.20.180.20">
    <property type="entry name" value="Dynein heavy chain, N-terminal domain 2"/>
    <property type="match status" value="1"/>
</dbReference>
<dbReference type="Gene3D" id="1.10.8.1220">
    <property type="match status" value="1"/>
</dbReference>
<feature type="coiled-coil region" evidence="14">
    <location>
        <begin position="3863"/>
        <end position="3890"/>
    </location>
</feature>
<accession>A0A9Q1GYU7</accession>
<dbReference type="FunFam" id="1.20.920.20:FF:000004">
    <property type="entry name" value="Dynein axonemal heavy chain 5"/>
    <property type="match status" value="1"/>
</dbReference>
<evidence type="ECO:0000256" key="6">
    <source>
        <dbReference type="ARBA" id="ARBA00022741"/>
    </source>
</evidence>
<evidence type="ECO:0000256" key="13">
    <source>
        <dbReference type="ARBA" id="ARBA00023273"/>
    </source>
</evidence>
<dbReference type="FunFam" id="1.20.920.30:FF:000004">
    <property type="entry name" value="Dynein axonemal heavy chain 5"/>
    <property type="match status" value="1"/>
</dbReference>
<comment type="subcellular location">
    <subcellularLocation>
        <location evidence="1">Cytoplasm</location>
        <location evidence="1">Cytoskeleton</location>
        <location evidence="1">Cilium axoneme</location>
    </subcellularLocation>
</comment>
<dbReference type="PANTHER" id="PTHR46532">
    <property type="entry name" value="MALE FERTILITY FACTOR KL5"/>
    <property type="match status" value="1"/>
</dbReference>
<evidence type="ECO:0000256" key="15">
    <source>
        <dbReference type="SAM" id="MobiDB-lite"/>
    </source>
</evidence>
<feature type="coiled-coil region" evidence="14">
    <location>
        <begin position="3554"/>
        <end position="3613"/>
    </location>
</feature>
<keyword evidence="12" id="KW-0206">Cytoskeleton</keyword>
<dbReference type="FunFam" id="1.10.8.710:FF:000003">
    <property type="entry name" value="Dynein axonemal heavy chain 5"/>
    <property type="match status" value="1"/>
</dbReference>
<dbReference type="InterPro" id="IPR035699">
    <property type="entry name" value="AAA_6"/>
</dbReference>
<dbReference type="GO" id="GO:0045505">
    <property type="term" value="F:dynein intermediate chain binding"/>
    <property type="evidence" value="ECO:0007669"/>
    <property type="project" value="InterPro"/>
</dbReference>
<dbReference type="Pfam" id="PF03028">
    <property type="entry name" value="Dynein_heavy"/>
    <property type="match status" value="1"/>
</dbReference>
<dbReference type="FunFam" id="1.10.8.720:FF:000004">
    <property type="entry name" value="Dynein heavy chain 5, axonemal"/>
    <property type="match status" value="1"/>
</dbReference>
<dbReference type="FunFam" id="3.10.490.20:FF:000003">
    <property type="entry name" value="Dynein heavy chain 5, axonemal"/>
    <property type="match status" value="1"/>
</dbReference>
<dbReference type="InterPro" id="IPR042222">
    <property type="entry name" value="Dynein_2_N"/>
</dbReference>
<evidence type="ECO:0000313" key="18">
    <source>
        <dbReference type="Proteomes" id="UP001152320"/>
    </source>
</evidence>
<evidence type="ECO:0000256" key="3">
    <source>
        <dbReference type="ARBA" id="ARBA00022490"/>
    </source>
</evidence>
<feature type="domain" description="AAA+ ATPase" evidence="16">
    <location>
        <begin position="2764"/>
        <end position="2912"/>
    </location>
</feature>
<evidence type="ECO:0000256" key="2">
    <source>
        <dbReference type="ARBA" id="ARBA00008887"/>
    </source>
</evidence>
<dbReference type="FunFam" id="3.40.50.300:FF:000543">
    <property type="entry name" value="Dynein axonemal heavy chain 5"/>
    <property type="match status" value="1"/>
</dbReference>
<dbReference type="InterPro" id="IPR013594">
    <property type="entry name" value="Dynein_heavy_tail"/>
</dbReference>
<dbReference type="InterPro" id="IPR041658">
    <property type="entry name" value="AAA_lid_11"/>
</dbReference>
<dbReference type="Gene3D" id="6.10.140.1060">
    <property type="match status" value="1"/>
</dbReference>
<dbReference type="GO" id="GO:0097729">
    <property type="term" value="C:9+2 motile cilium"/>
    <property type="evidence" value="ECO:0007669"/>
    <property type="project" value="UniProtKB-ARBA"/>
</dbReference>
<evidence type="ECO:0000256" key="5">
    <source>
        <dbReference type="ARBA" id="ARBA00022737"/>
    </source>
</evidence>
<dbReference type="Pfam" id="PF25007">
    <property type="entry name" value="DYH2-5-8_CC"/>
    <property type="match status" value="1"/>
</dbReference>
<dbReference type="Pfam" id="PF18199">
    <property type="entry name" value="Dynein_C"/>
    <property type="match status" value="1"/>
</dbReference>
<dbReference type="FunFam" id="1.10.472.130:FF:000009">
    <property type="entry name" value="Dynein heavy chain 5, axonemal"/>
    <property type="match status" value="1"/>
</dbReference>
<evidence type="ECO:0000256" key="7">
    <source>
        <dbReference type="ARBA" id="ARBA00022840"/>
    </source>
</evidence>
<dbReference type="Pfam" id="PF12780">
    <property type="entry name" value="AAA_8"/>
    <property type="match status" value="1"/>
</dbReference>
<feature type="coiled-coil region" evidence="14">
    <location>
        <begin position="3334"/>
        <end position="3361"/>
    </location>
</feature>
<dbReference type="Pfam" id="PF12777">
    <property type="entry name" value="MT"/>
    <property type="match status" value="1"/>
</dbReference>
<protein>
    <submittedName>
        <fullName evidence="17">Dynein heavy chain 8, axonemal</fullName>
    </submittedName>
</protein>
<dbReference type="FunFam" id="1.10.8.1220:FF:000001">
    <property type="entry name" value="Dynein axonemal heavy chain 5"/>
    <property type="match status" value="1"/>
</dbReference>
<dbReference type="SMART" id="SM00382">
    <property type="entry name" value="AAA"/>
    <property type="match status" value="3"/>
</dbReference>
<name>A0A9Q1GYU7_HOLLE</name>
<dbReference type="Pfam" id="PF17852">
    <property type="entry name" value="Dynein_AAA_lid"/>
    <property type="match status" value="1"/>
</dbReference>
<dbReference type="InterPro" id="IPR035706">
    <property type="entry name" value="AAA_9"/>
</dbReference>
<dbReference type="FunFam" id="1.20.1270.280:FF:000002">
    <property type="entry name" value="Dynein heavy chain 5, axonemal"/>
    <property type="match status" value="1"/>
</dbReference>
<evidence type="ECO:0000256" key="11">
    <source>
        <dbReference type="ARBA" id="ARBA00023175"/>
    </source>
</evidence>
<keyword evidence="18" id="KW-1185">Reference proteome</keyword>
<evidence type="ECO:0000259" key="16">
    <source>
        <dbReference type="SMART" id="SM00382"/>
    </source>
</evidence>
<dbReference type="EMBL" id="JAIZAY010000016">
    <property type="protein sequence ID" value="KAJ8027315.1"/>
    <property type="molecule type" value="Genomic_DNA"/>
</dbReference>
<dbReference type="Pfam" id="PF18198">
    <property type="entry name" value="AAA_lid_11"/>
    <property type="match status" value="1"/>
</dbReference>
<dbReference type="Gene3D" id="1.10.287.2620">
    <property type="match status" value="1"/>
</dbReference>
<dbReference type="GO" id="GO:0005524">
    <property type="term" value="F:ATP binding"/>
    <property type="evidence" value="ECO:0007669"/>
    <property type="project" value="UniProtKB-KW"/>
</dbReference>